<dbReference type="InterPro" id="IPR027417">
    <property type="entry name" value="P-loop_NTPase"/>
</dbReference>
<feature type="domain" description="ABC transporter" evidence="4">
    <location>
        <begin position="3"/>
        <end position="233"/>
    </location>
</feature>
<reference evidence="5 6" key="1">
    <citation type="submission" date="2016-11" db="EMBL/GenBank/DDBJ databases">
        <authorList>
            <person name="Jaros S."/>
            <person name="Januszkiewicz K."/>
            <person name="Wedrychowicz H."/>
        </authorList>
    </citation>
    <scope>NUCLEOTIDE SEQUENCE [LARGE SCALE GENOMIC DNA]</scope>
    <source>
        <strain evidence="5 6">DSM 13106</strain>
    </source>
</reference>
<dbReference type="STRING" id="1123281.SAMN02745180_00418"/>
<proteinExistence type="predicted"/>
<keyword evidence="2" id="KW-0547">Nucleotide-binding</keyword>
<dbReference type="SUPFAM" id="SSF52540">
    <property type="entry name" value="P-loop containing nucleoside triphosphate hydrolases"/>
    <property type="match status" value="1"/>
</dbReference>
<gene>
    <name evidence="5" type="ORF">SAMN02745180_00418</name>
</gene>
<keyword evidence="1" id="KW-0813">Transport</keyword>
<protein>
    <submittedName>
        <fullName evidence="5">Iron(III) transport system ATP-binding protein</fullName>
    </submittedName>
</protein>
<evidence type="ECO:0000313" key="6">
    <source>
        <dbReference type="Proteomes" id="UP000184389"/>
    </source>
</evidence>
<dbReference type="Pfam" id="PF00005">
    <property type="entry name" value="ABC_tran"/>
    <property type="match status" value="1"/>
</dbReference>
<organism evidence="5 6">
    <name type="scientific">Sporanaerobacter acetigenes DSM 13106</name>
    <dbReference type="NCBI Taxonomy" id="1123281"/>
    <lineage>
        <taxon>Bacteria</taxon>
        <taxon>Bacillati</taxon>
        <taxon>Bacillota</taxon>
        <taxon>Tissierellia</taxon>
        <taxon>Tissierellales</taxon>
        <taxon>Sporanaerobacteraceae</taxon>
        <taxon>Sporanaerobacter</taxon>
    </lineage>
</organism>
<dbReference type="SMART" id="SM00382">
    <property type="entry name" value="AAA"/>
    <property type="match status" value="1"/>
</dbReference>
<sequence>MKILFENICKYYDNVKALDNINFSVDKGELIALLGPSGCGKTTLLRITAGLIPHNSGKILVDDKDISSLPPQKRNTALVFQNYALFPHMSVYENVAYGLKIRKMSNKEIDFLVEDMLERVNLKEYKHRKIQHLSGGQQQRVALARALIIKPELLLFDEPLSNLDEKLRTSMREEIKSIQKELGITSIYVTHDQEEALAIADRIVVMKDGKVQQIAKPYELYHKPLNSFVANFIGQANIFNLPIKRESFQYVELLGQQIEIPAEYKGKREIEVMIRPEEIYFEKGGVEAIVEKVSNLGNILRYTLSVQEYDKIIVDSLNRFTSKTYSIGEKVYIKFNKEGIHLIPAE</sequence>
<dbReference type="EMBL" id="FQXR01000002">
    <property type="protein sequence ID" value="SHH47770.1"/>
    <property type="molecule type" value="Genomic_DNA"/>
</dbReference>
<accession>A0A1M5TAY3</accession>
<evidence type="ECO:0000259" key="4">
    <source>
        <dbReference type="PROSITE" id="PS50893"/>
    </source>
</evidence>
<dbReference type="InterPro" id="IPR017871">
    <property type="entry name" value="ABC_transporter-like_CS"/>
</dbReference>
<dbReference type="SUPFAM" id="SSF50331">
    <property type="entry name" value="MOP-like"/>
    <property type="match status" value="1"/>
</dbReference>
<dbReference type="InterPro" id="IPR012340">
    <property type="entry name" value="NA-bd_OB-fold"/>
</dbReference>
<evidence type="ECO:0000256" key="1">
    <source>
        <dbReference type="ARBA" id="ARBA00022448"/>
    </source>
</evidence>
<dbReference type="InterPro" id="IPR003593">
    <property type="entry name" value="AAA+_ATPase"/>
</dbReference>
<dbReference type="Gene3D" id="3.40.50.300">
    <property type="entry name" value="P-loop containing nucleotide triphosphate hydrolases"/>
    <property type="match status" value="1"/>
</dbReference>
<name>A0A1M5TAY3_9FIRM</name>
<keyword evidence="3 5" id="KW-0067">ATP-binding</keyword>
<dbReference type="Pfam" id="PF08402">
    <property type="entry name" value="TOBE_2"/>
    <property type="match status" value="1"/>
</dbReference>
<dbReference type="FunFam" id="3.40.50.300:FF:000042">
    <property type="entry name" value="Maltose/maltodextrin ABC transporter, ATP-binding protein"/>
    <property type="match status" value="1"/>
</dbReference>
<evidence type="ECO:0000256" key="2">
    <source>
        <dbReference type="ARBA" id="ARBA00022741"/>
    </source>
</evidence>
<dbReference type="GO" id="GO:0016887">
    <property type="term" value="F:ATP hydrolysis activity"/>
    <property type="evidence" value="ECO:0007669"/>
    <property type="project" value="InterPro"/>
</dbReference>
<dbReference type="AlphaFoldDB" id="A0A1M5TAY3"/>
<dbReference type="GO" id="GO:0005524">
    <property type="term" value="F:ATP binding"/>
    <property type="evidence" value="ECO:0007669"/>
    <property type="project" value="UniProtKB-KW"/>
</dbReference>
<dbReference type="PANTHER" id="PTHR42781:SF4">
    <property type="entry name" value="SPERMIDINE_PUTRESCINE IMPORT ATP-BINDING PROTEIN POTA"/>
    <property type="match status" value="1"/>
</dbReference>
<evidence type="ECO:0000256" key="3">
    <source>
        <dbReference type="ARBA" id="ARBA00022840"/>
    </source>
</evidence>
<dbReference type="InterPro" id="IPR008995">
    <property type="entry name" value="Mo/tungstate-bd_C_term_dom"/>
</dbReference>
<dbReference type="PANTHER" id="PTHR42781">
    <property type="entry name" value="SPERMIDINE/PUTRESCINE IMPORT ATP-BINDING PROTEIN POTA"/>
    <property type="match status" value="1"/>
</dbReference>
<keyword evidence="6" id="KW-1185">Reference proteome</keyword>
<dbReference type="InterPro" id="IPR003439">
    <property type="entry name" value="ABC_transporter-like_ATP-bd"/>
</dbReference>
<dbReference type="Proteomes" id="UP000184389">
    <property type="component" value="Unassembled WGS sequence"/>
</dbReference>
<dbReference type="PROSITE" id="PS00211">
    <property type="entry name" value="ABC_TRANSPORTER_1"/>
    <property type="match status" value="1"/>
</dbReference>
<dbReference type="InterPro" id="IPR013611">
    <property type="entry name" value="Transp-assoc_OB_typ2"/>
</dbReference>
<dbReference type="GO" id="GO:0140359">
    <property type="term" value="F:ABC-type transporter activity"/>
    <property type="evidence" value="ECO:0007669"/>
    <property type="project" value="UniProtKB-ARBA"/>
</dbReference>
<dbReference type="InterPro" id="IPR050093">
    <property type="entry name" value="ABC_SmlMolc_Importer"/>
</dbReference>
<dbReference type="OrthoDB" id="9802264at2"/>
<dbReference type="Gene3D" id="2.40.50.140">
    <property type="entry name" value="Nucleic acid-binding proteins"/>
    <property type="match status" value="1"/>
</dbReference>
<dbReference type="PROSITE" id="PS50893">
    <property type="entry name" value="ABC_TRANSPORTER_2"/>
    <property type="match status" value="1"/>
</dbReference>
<dbReference type="RefSeq" id="WP_072742882.1">
    <property type="nucleotide sequence ID" value="NZ_FQXR01000002.1"/>
</dbReference>
<evidence type="ECO:0000313" key="5">
    <source>
        <dbReference type="EMBL" id="SHH47770.1"/>
    </source>
</evidence>
<dbReference type="Gene3D" id="2.40.50.100">
    <property type="match status" value="1"/>
</dbReference>
<dbReference type="GO" id="GO:0043190">
    <property type="term" value="C:ATP-binding cassette (ABC) transporter complex"/>
    <property type="evidence" value="ECO:0007669"/>
    <property type="project" value="InterPro"/>
</dbReference>